<evidence type="ECO:0008006" key="4">
    <source>
        <dbReference type="Google" id="ProtNLM"/>
    </source>
</evidence>
<feature type="transmembrane region" description="Helical" evidence="1">
    <location>
        <begin position="250"/>
        <end position="274"/>
    </location>
</feature>
<feature type="transmembrane region" description="Helical" evidence="1">
    <location>
        <begin position="321"/>
        <end position="342"/>
    </location>
</feature>
<feature type="transmembrane region" description="Helical" evidence="1">
    <location>
        <begin position="191"/>
        <end position="212"/>
    </location>
</feature>
<feature type="transmembrane region" description="Helical" evidence="1">
    <location>
        <begin position="22"/>
        <end position="44"/>
    </location>
</feature>
<evidence type="ECO:0000313" key="3">
    <source>
        <dbReference type="Proteomes" id="UP000184048"/>
    </source>
</evidence>
<feature type="transmembrane region" description="Helical" evidence="1">
    <location>
        <begin position="116"/>
        <end position="138"/>
    </location>
</feature>
<feature type="transmembrane region" description="Helical" evidence="1">
    <location>
        <begin position="380"/>
        <end position="400"/>
    </location>
</feature>
<dbReference type="AlphaFoldDB" id="A0A1M5CPB8"/>
<dbReference type="OrthoDB" id="5245199at2"/>
<dbReference type="Gene3D" id="1.20.210.10">
    <property type="entry name" value="Cytochrome c oxidase-like, subunit I domain"/>
    <property type="match status" value="1"/>
</dbReference>
<gene>
    <name evidence="2" type="ORF">SAMN02745131_02967</name>
</gene>
<accession>A0A1M5CPB8</accession>
<evidence type="ECO:0000256" key="1">
    <source>
        <dbReference type="SAM" id="Phobius"/>
    </source>
</evidence>
<keyword evidence="3" id="KW-1185">Reference proteome</keyword>
<organism evidence="2 3">
    <name type="scientific">Flavisolibacter ginsengisoli DSM 18119</name>
    <dbReference type="NCBI Taxonomy" id="1121884"/>
    <lineage>
        <taxon>Bacteria</taxon>
        <taxon>Pseudomonadati</taxon>
        <taxon>Bacteroidota</taxon>
        <taxon>Chitinophagia</taxon>
        <taxon>Chitinophagales</taxon>
        <taxon>Chitinophagaceae</taxon>
        <taxon>Flavisolibacter</taxon>
    </lineage>
</organism>
<dbReference type="EMBL" id="FQUU01000013">
    <property type="protein sequence ID" value="SHF56568.1"/>
    <property type="molecule type" value="Genomic_DNA"/>
</dbReference>
<feature type="transmembrane region" description="Helical" evidence="1">
    <location>
        <begin position="406"/>
        <end position="424"/>
    </location>
</feature>
<keyword evidence="1" id="KW-1133">Transmembrane helix</keyword>
<name>A0A1M5CPB8_9BACT</name>
<evidence type="ECO:0000313" key="2">
    <source>
        <dbReference type="EMBL" id="SHF56568.1"/>
    </source>
</evidence>
<sequence length="430" mass="48321">MSIQTVKTDLVKNTTHKVVIPFYIYAALSFFVATILLFCSANSFTQHYFQPRTLAITHTMALGWGTMIILGASHQLVPVLIEARLHSTWLAFLSFILAGIGIPALLISFFAFHFGWVAVTGALLINGAVLLFLINMALSIWKSPNKNVHALFILTAAFWLLITTIIGLLLVCNFSHPFLPSASLHYLSLHAHIGILGWFLLLVMGVGSRLIPMFLISKFHNNKYLWSMYGLTNGALLAFILLFILQSVSIWYLMPVSFLFIALILFGRFCYLAFKQRIRKNVDEQMKISLLSITMMAVPIIFLAILIGFVLRSGNQGYKEILAYGFSIFFGWITAIIFGMTFKTLPFIVWNKIYHDKGGLGKTPNPKDLFSAKVFKTMSLTYLAGFILFLVGILIINSILLQSATVLLVITSVLYNWNVMKMLLHKPLIT</sequence>
<feature type="transmembrane region" description="Helical" evidence="1">
    <location>
        <begin position="286"/>
        <end position="309"/>
    </location>
</feature>
<reference evidence="2 3" key="1">
    <citation type="submission" date="2016-11" db="EMBL/GenBank/DDBJ databases">
        <authorList>
            <person name="Jaros S."/>
            <person name="Januszkiewicz K."/>
            <person name="Wedrychowicz H."/>
        </authorList>
    </citation>
    <scope>NUCLEOTIDE SEQUENCE [LARGE SCALE GENOMIC DNA]</scope>
    <source>
        <strain evidence="2 3">DSM 18119</strain>
    </source>
</reference>
<dbReference type="STRING" id="1121884.SAMN02745131_02967"/>
<feature type="transmembrane region" description="Helical" evidence="1">
    <location>
        <begin position="150"/>
        <end position="171"/>
    </location>
</feature>
<feature type="transmembrane region" description="Helical" evidence="1">
    <location>
        <begin position="224"/>
        <end position="244"/>
    </location>
</feature>
<keyword evidence="1" id="KW-0472">Membrane</keyword>
<protein>
    <recommendedName>
        <fullName evidence="4">Cytochrome C and Quinol oxidase polypeptide I</fullName>
    </recommendedName>
</protein>
<dbReference type="Proteomes" id="UP000184048">
    <property type="component" value="Unassembled WGS sequence"/>
</dbReference>
<dbReference type="InterPro" id="IPR036927">
    <property type="entry name" value="Cyt_c_oxase-like_su1_sf"/>
</dbReference>
<dbReference type="RefSeq" id="WP_072836117.1">
    <property type="nucleotide sequence ID" value="NZ_FQUU01000013.1"/>
</dbReference>
<feature type="transmembrane region" description="Helical" evidence="1">
    <location>
        <begin position="89"/>
        <end position="110"/>
    </location>
</feature>
<keyword evidence="1" id="KW-0812">Transmembrane</keyword>
<proteinExistence type="predicted"/>
<feature type="transmembrane region" description="Helical" evidence="1">
    <location>
        <begin position="56"/>
        <end position="77"/>
    </location>
</feature>